<dbReference type="InterPro" id="IPR052049">
    <property type="entry name" value="Electron_transfer_protein"/>
</dbReference>
<evidence type="ECO:0000256" key="2">
    <source>
        <dbReference type="ARBA" id="ARBA00008929"/>
    </source>
</evidence>
<feature type="transmembrane region" description="Helical" evidence="7">
    <location>
        <begin position="95"/>
        <end position="118"/>
    </location>
</feature>
<feature type="transmembrane region" description="Helical" evidence="7">
    <location>
        <begin position="292"/>
        <end position="313"/>
    </location>
</feature>
<dbReference type="InterPro" id="IPR005614">
    <property type="entry name" value="NrfD-like"/>
</dbReference>
<feature type="transmembrane region" description="Helical" evidence="7">
    <location>
        <begin position="53"/>
        <end position="75"/>
    </location>
</feature>
<dbReference type="EMBL" id="CP005974">
    <property type="protein sequence ID" value="AJR09110.1"/>
    <property type="molecule type" value="Genomic_DNA"/>
</dbReference>
<dbReference type="STRING" id="658445.H744_2c2454"/>
<keyword evidence="3" id="KW-1003">Cell membrane</keyword>
<dbReference type="Gene3D" id="1.20.1630.10">
    <property type="entry name" value="Formate dehydrogenase/DMSO reductase domain"/>
    <property type="match status" value="1"/>
</dbReference>
<name>A0A0C5X1A6_9GAMM</name>
<evidence type="ECO:0000256" key="4">
    <source>
        <dbReference type="ARBA" id="ARBA00022692"/>
    </source>
</evidence>
<evidence type="ECO:0000256" key="1">
    <source>
        <dbReference type="ARBA" id="ARBA00004651"/>
    </source>
</evidence>
<dbReference type="OrthoDB" id="31166at2"/>
<dbReference type="AlphaFoldDB" id="A0A0C5X1A6"/>
<comment type="subcellular location">
    <subcellularLocation>
        <location evidence="1">Cell membrane</location>
        <topology evidence="1">Multi-pass membrane protein</topology>
    </subcellularLocation>
</comment>
<keyword evidence="6 7" id="KW-0472">Membrane</keyword>
<feature type="transmembrane region" description="Helical" evidence="7">
    <location>
        <begin position="20"/>
        <end position="41"/>
    </location>
</feature>
<dbReference type="HOGENOM" id="CLU_045348_1_2_6"/>
<dbReference type="Pfam" id="PF03916">
    <property type="entry name" value="NrfD"/>
    <property type="match status" value="1"/>
</dbReference>
<reference evidence="8 9" key="1">
    <citation type="submission" date="2013-05" db="EMBL/GenBank/DDBJ databases">
        <title>Complete genome sequence of the lipase-producing bacterium Photobacterium gaetbulicola Gung47.</title>
        <authorList>
            <person name="Kim Y.-O."/>
        </authorList>
    </citation>
    <scope>NUCLEOTIDE SEQUENCE [LARGE SCALE GENOMIC DNA]</scope>
    <source>
        <strain evidence="8 9">Gung47</strain>
    </source>
</reference>
<feature type="transmembrane region" description="Helical" evidence="7">
    <location>
        <begin position="149"/>
        <end position="170"/>
    </location>
</feature>
<keyword evidence="9" id="KW-1185">Reference proteome</keyword>
<comment type="similarity">
    <text evidence="2">Belongs to the NrfD family.</text>
</comment>
<accession>A0A0C5X1A6</accession>
<feature type="transmembrane region" description="Helical" evidence="7">
    <location>
        <begin position="182"/>
        <end position="204"/>
    </location>
</feature>
<proteinExistence type="inferred from homology"/>
<evidence type="ECO:0000256" key="6">
    <source>
        <dbReference type="ARBA" id="ARBA00023136"/>
    </source>
</evidence>
<protein>
    <submittedName>
        <fullName evidence="8">Putative nitrate reductase, formate dependent (NrfD)</fullName>
    </submittedName>
</protein>
<dbReference type="PATRIC" id="fig|658445.3.peg.4460"/>
<dbReference type="NCBIfam" id="TIGR03148">
    <property type="entry name" value="cyt_nit_nrfD"/>
    <property type="match status" value="1"/>
</dbReference>
<keyword evidence="4 7" id="KW-0812">Transmembrane</keyword>
<dbReference type="PANTHER" id="PTHR34856:SF2">
    <property type="entry name" value="PROTEIN NRFD"/>
    <property type="match status" value="1"/>
</dbReference>
<evidence type="ECO:0000313" key="8">
    <source>
        <dbReference type="EMBL" id="AJR09110.1"/>
    </source>
</evidence>
<dbReference type="PANTHER" id="PTHR34856">
    <property type="entry name" value="PROTEIN NRFD"/>
    <property type="match status" value="1"/>
</dbReference>
<gene>
    <name evidence="8" type="ORF">H744_2c2454</name>
</gene>
<evidence type="ECO:0000256" key="7">
    <source>
        <dbReference type="SAM" id="Phobius"/>
    </source>
</evidence>
<organism evidence="8 9">
    <name type="scientific">Photobacterium gaetbulicola Gung47</name>
    <dbReference type="NCBI Taxonomy" id="658445"/>
    <lineage>
        <taxon>Bacteria</taxon>
        <taxon>Pseudomonadati</taxon>
        <taxon>Pseudomonadota</taxon>
        <taxon>Gammaproteobacteria</taxon>
        <taxon>Vibrionales</taxon>
        <taxon>Vibrionaceae</taxon>
        <taxon>Photobacterium</taxon>
    </lineage>
</organism>
<evidence type="ECO:0000313" key="9">
    <source>
        <dbReference type="Proteomes" id="UP000032303"/>
    </source>
</evidence>
<dbReference type="GO" id="GO:0005886">
    <property type="term" value="C:plasma membrane"/>
    <property type="evidence" value="ECO:0007669"/>
    <property type="project" value="UniProtKB-SubCell"/>
</dbReference>
<sequence length="319" mass="34966">MSTTFADAFYFDSLVWDWIIAVYLFLAGMSAGAVMIAIYLKRKVIEGYPASNGIIKATAILAPFGIIVGLLILIFHLTKPWSFWKIMIFYNPTSVMSMGVVLFQVYLVVLFAWLAIIYKNELLDLLGEKLPIVGKVLKVLDRFENSIELFLGFLALVLAAYTGFLLSALQTYPMLNNPVLPILFLFSSLSSGAAACLLFGVVVFKESATSASVGWVHKFERPVVMFELFVIFALFTGLYFGGGQSQAAAMAAIGGGFWASWFWYGVIGMGMLVPLGLNAVSPAGVKHNKAFIMLVTTLSLIGVLMLRTFVLYAGQMTTL</sequence>
<evidence type="ECO:0000256" key="5">
    <source>
        <dbReference type="ARBA" id="ARBA00022989"/>
    </source>
</evidence>
<dbReference type="KEGG" id="pgb:H744_2c2454"/>
<evidence type="ECO:0000256" key="3">
    <source>
        <dbReference type="ARBA" id="ARBA00022475"/>
    </source>
</evidence>
<feature type="transmembrane region" description="Helical" evidence="7">
    <location>
        <begin position="261"/>
        <end position="280"/>
    </location>
</feature>
<keyword evidence="5 7" id="KW-1133">Transmembrane helix</keyword>
<dbReference type="Proteomes" id="UP000032303">
    <property type="component" value="Chromosome 2"/>
</dbReference>
<dbReference type="InterPro" id="IPR017566">
    <property type="entry name" value="NrfD"/>
</dbReference>
<feature type="transmembrane region" description="Helical" evidence="7">
    <location>
        <begin position="224"/>
        <end position="241"/>
    </location>
</feature>